<dbReference type="InterPro" id="IPR040022">
    <property type="entry name" value="C9orf153-like"/>
</dbReference>
<dbReference type="PANTHER" id="PTHR37353:SF1">
    <property type="entry name" value="RIKEN CDNA 4921517D22 GENE"/>
    <property type="match status" value="1"/>
</dbReference>
<accession>A0A834AZH7</accession>
<comment type="caution">
    <text evidence="1">The sequence shown here is derived from an EMBL/GenBank/DDBJ whole genome shotgun (WGS) entry which is preliminary data.</text>
</comment>
<sequence>MSLNRDTDPIEDGVETEFPRCSLPELYALVENLNKESKKSNRLKTHGISPNEAQEILTQNLNTMSFTSRTDLTEDAQPVFLCNVARPDEESPVSMTDLLHTSLLSSSLSSEDRLSKSRQRLAQYGIPPPSHTFPYEILTNRLNSLVTTKKESQRTTKLPMLSVFRTSPEKFAFEDTTHEYLLVEPEKQFMDLRDLEWKYYKGITTWRQKASGSYTKILYNSEKRFVESREMHEDISPPLTYGSLVVCSEVDYPKSVTSSS</sequence>
<organism evidence="1 2">
    <name type="scientific">Phyllostomus discolor</name>
    <name type="common">pale spear-nosed bat</name>
    <dbReference type="NCBI Taxonomy" id="89673"/>
    <lineage>
        <taxon>Eukaryota</taxon>
        <taxon>Metazoa</taxon>
        <taxon>Chordata</taxon>
        <taxon>Craniata</taxon>
        <taxon>Vertebrata</taxon>
        <taxon>Euteleostomi</taxon>
        <taxon>Mammalia</taxon>
        <taxon>Eutheria</taxon>
        <taxon>Laurasiatheria</taxon>
        <taxon>Chiroptera</taxon>
        <taxon>Yangochiroptera</taxon>
        <taxon>Phyllostomidae</taxon>
        <taxon>Phyllostominae</taxon>
        <taxon>Phyllostomus</taxon>
    </lineage>
</organism>
<dbReference type="EMBL" id="JABVXQ010000002">
    <property type="protein sequence ID" value="KAF6123348.1"/>
    <property type="molecule type" value="Genomic_DNA"/>
</dbReference>
<dbReference type="AlphaFoldDB" id="A0A834AZH7"/>
<dbReference type="Proteomes" id="UP000664940">
    <property type="component" value="Unassembled WGS sequence"/>
</dbReference>
<protein>
    <submittedName>
        <fullName evidence="1">Uncharacterized protein</fullName>
    </submittedName>
</protein>
<gene>
    <name evidence="1" type="ORF">HJG60_001910</name>
</gene>
<name>A0A834AZH7_9CHIR</name>
<dbReference type="Pfam" id="PF17673">
    <property type="entry name" value="DUF5532"/>
    <property type="match status" value="1"/>
</dbReference>
<evidence type="ECO:0000313" key="1">
    <source>
        <dbReference type="EMBL" id="KAF6123348.1"/>
    </source>
</evidence>
<proteinExistence type="predicted"/>
<evidence type="ECO:0000313" key="2">
    <source>
        <dbReference type="Proteomes" id="UP000664940"/>
    </source>
</evidence>
<reference evidence="1 2" key="1">
    <citation type="journal article" date="2020" name="Nature">
        <title>Six reference-quality genomes reveal evolution of bat adaptations.</title>
        <authorList>
            <person name="Jebb D."/>
            <person name="Huang Z."/>
            <person name="Pippel M."/>
            <person name="Hughes G.M."/>
            <person name="Lavrichenko K."/>
            <person name="Devanna P."/>
            <person name="Winkler S."/>
            <person name="Jermiin L.S."/>
            <person name="Skirmuntt E.C."/>
            <person name="Katzourakis A."/>
            <person name="Burkitt-Gray L."/>
            <person name="Ray D.A."/>
            <person name="Sullivan K.A.M."/>
            <person name="Roscito J.G."/>
            <person name="Kirilenko B.M."/>
            <person name="Davalos L.M."/>
            <person name="Corthals A.P."/>
            <person name="Power M.L."/>
            <person name="Jones G."/>
            <person name="Ransome R.D."/>
            <person name="Dechmann D.K.N."/>
            <person name="Locatelli A.G."/>
            <person name="Puechmaille S.J."/>
            <person name="Fedrigo O."/>
            <person name="Jarvis E.D."/>
            <person name="Hiller M."/>
            <person name="Vernes S.C."/>
            <person name="Myers E.W."/>
            <person name="Teeling E.C."/>
        </authorList>
    </citation>
    <scope>NUCLEOTIDE SEQUENCE [LARGE SCALE GENOMIC DNA]</scope>
    <source>
        <strain evidence="1">Bat1K_MPI-CBG_1</strain>
    </source>
</reference>
<dbReference type="PANTHER" id="PTHR37353">
    <property type="entry name" value="RIKEN CDNA 4921517D22 GENE"/>
    <property type="match status" value="1"/>
</dbReference>